<dbReference type="RefSeq" id="WP_204546184.1">
    <property type="nucleotide sequence ID" value="NZ_JAFBFI010000020.1"/>
</dbReference>
<evidence type="ECO:0000256" key="7">
    <source>
        <dbReference type="ARBA" id="ARBA00023288"/>
    </source>
</evidence>
<protein>
    <submittedName>
        <fullName evidence="10">Spore germination protein KC</fullName>
    </submittedName>
</protein>
<dbReference type="PANTHER" id="PTHR35789">
    <property type="entry name" value="SPORE GERMINATION PROTEIN B3"/>
    <property type="match status" value="1"/>
</dbReference>
<evidence type="ECO:0000313" key="11">
    <source>
        <dbReference type="Proteomes" id="UP000823486"/>
    </source>
</evidence>
<gene>
    <name evidence="10" type="ORF">JOC77_003679</name>
</gene>
<keyword evidence="11" id="KW-1185">Reference proteome</keyword>
<feature type="domain" description="Spore germination GerAC-like C-terminal" evidence="8">
    <location>
        <begin position="200"/>
        <end position="357"/>
    </location>
</feature>
<dbReference type="Pfam" id="PF05504">
    <property type="entry name" value="Spore_GerAC"/>
    <property type="match status" value="1"/>
</dbReference>
<evidence type="ECO:0000259" key="8">
    <source>
        <dbReference type="Pfam" id="PF05504"/>
    </source>
</evidence>
<keyword evidence="5" id="KW-0472">Membrane</keyword>
<keyword evidence="6" id="KW-0564">Palmitate</keyword>
<comment type="caution">
    <text evidence="10">The sequence shown here is derived from an EMBL/GenBank/DDBJ whole genome shotgun (WGS) entry which is preliminary data.</text>
</comment>
<feature type="domain" description="Spore germination protein N-terminal" evidence="9">
    <location>
        <begin position="19"/>
        <end position="189"/>
    </location>
</feature>
<evidence type="ECO:0000256" key="5">
    <source>
        <dbReference type="ARBA" id="ARBA00023136"/>
    </source>
</evidence>
<reference evidence="10 11" key="1">
    <citation type="submission" date="2021-01" db="EMBL/GenBank/DDBJ databases">
        <title>Genomic Encyclopedia of Type Strains, Phase IV (KMG-IV): sequencing the most valuable type-strain genomes for metagenomic binning, comparative biology and taxonomic classification.</title>
        <authorList>
            <person name="Goeker M."/>
        </authorList>
    </citation>
    <scope>NUCLEOTIDE SEQUENCE [LARGE SCALE GENOMIC DNA]</scope>
    <source>
        <strain evidence="10 11">DSM 105482</strain>
    </source>
</reference>
<dbReference type="NCBIfam" id="TIGR02887">
    <property type="entry name" value="spore_ger_x_C"/>
    <property type="match status" value="1"/>
</dbReference>
<evidence type="ECO:0000256" key="2">
    <source>
        <dbReference type="ARBA" id="ARBA00007886"/>
    </source>
</evidence>
<dbReference type="Proteomes" id="UP000823486">
    <property type="component" value="Unassembled WGS sequence"/>
</dbReference>
<dbReference type="Pfam" id="PF25198">
    <property type="entry name" value="Spore_GerAC_N"/>
    <property type="match status" value="1"/>
</dbReference>
<dbReference type="InterPro" id="IPR046953">
    <property type="entry name" value="Spore_GerAC-like_C"/>
</dbReference>
<evidence type="ECO:0000256" key="4">
    <source>
        <dbReference type="ARBA" id="ARBA00022729"/>
    </source>
</evidence>
<sequence>MKKILLFVCIAALLSGCNVRDVEKRAFVVALGVDKAKEKDKLEISLKVSLPTGDPKAGIDKFSILTIKAESIAEAIRIAKSKIDKELDFGHTKVIMLGKALLKEDIKPIIYWAQRRRDIQMVSYIAVGQPDAKTVVSLQPKTERIPGSYLVNLFGKEGSNSPFVVSEYLFDLQRKISDFGWDPVLPLVEADKDNLVVEKAILMNDEKMKTILSPDETRLYNVLANQQIKASFTAMEHGKIKYTFNEEHSRAKYHISGGRNPSISYNVKMSGVLEEDRVEGYFTKEKSEDAARIIEHELNQKMESLLRKFQQNRVDPVGFGLRYQATHSKKDEHEDWLKMYPRLKFKVKSKVDIESTGIIK</sequence>
<name>A0ABS2QM32_9BACI</name>
<keyword evidence="3" id="KW-0309">Germination</keyword>
<evidence type="ECO:0000256" key="1">
    <source>
        <dbReference type="ARBA" id="ARBA00004635"/>
    </source>
</evidence>
<evidence type="ECO:0000256" key="3">
    <source>
        <dbReference type="ARBA" id="ARBA00022544"/>
    </source>
</evidence>
<dbReference type="EMBL" id="JAFBFI010000020">
    <property type="protein sequence ID" value="MBM7694235.1"/>
    <property type="molecule type" value="Genomic_DNA"/>
</dbReference>
<evidence type="ECO:0000256" key="6">
    <source>
        <dbReference type="ARBA" id="ARBA00023139"/>
    </source>
</evidence>
<comment type="subcellular location">
    <subcellularLocation>
        <location evidence="1">Membrane</location>
        <topology evidence="1">Lipid-anchor</topology>
    </subcellularLocation>
</comment>
<dbReference type="PANTHER" id="PTHR35789:SF1">
    <property type="entry name" value="SPORE GERMINATION PROTEIN B3"/>
    <property type="match status" value="1"/>
</dbReference>
<dbReference type="Gene3D" id="3.30.300.210">
    <property type="entry name" value="Nutrient germinant receptor protein C, domain 3"/>
    <property type="match status" value="1"/>
</dbReference>
<dbReference type="InterPro" id="IPR008844">
    <property type="entry name" value="Spore_GerAC-like"/>
</dbReference>
<evidence type="ECO:0000313" key="10">
    <source>
        <dbReference type="EMBL" id="MBM7694235.1"/>
    </source>
</evidence>
<evidence type="ECO:0000259" key="9">
    <source>
        <dbReference type="Pfam" id="PF25198"/>
    </source>
</evidence>
<dbReference type="PROSITE" id="PS51257">
    <property type="entry name" value="PROKAR_LIPOPROTEIN"/>
    <property type="match status" value="1"/>
</dbReference>
<dbReference type="InterPro" id="IPR038501">
    <property type="entry name" value="Spore_GerAC_C_sf"/>
</dbReference>
<proteinExistence type="inferred from homology"/>
<accession>A0ABS2QM32</accession>
<comment type="similarity">
    <text evidence="2">Belongs to the GerABKC lipoprotein family.</text>
</comment>
<keyword evidence="4" id="KW-0732">Signal</keyword>
<organism evidence="10 11">
    <name type="scientific">Peribacillus deserti</name>
    <dbReference type="NCBI Taxonomy" id="673318"/>
    <lineage>
        <taxon>Bacteria</taxon>
        <taxon>Bacillati</taxon>
        <taxon>Bacillota</taxon>
        <taxon>Bacilli</taxon>
        <taxon>Bacillales</taxon>
        <taxon>Bacillaceae</taxon>
        <taxon>Peribacillus</taxon>
    </lineage>
</organism>
<dbReference type="InterPro" id="IPR057336">
    <property type="entry name" value="GerAC_N"/>
</dbReference>
<keyword evidence="7" id="KW-0449">Lipoprotein</keyword>